<dbReference type="Proteomes" id="UP001501508">
    <property type="component" value="Unassembled WGS sequence"/>
</dbReference>
<comment type="similarity">
    <text evidence="1">Belongs to the anhydro-N-acetylmuramic acid kinase family.</text>
</comment>
<accession>A0ABP8LV37</accession>
<organism evidence="2 3">
    <name type="scientific">Ravibacter arvi</name>
    <dbReference type="NCBI Taxonomy" id="2051041"/>
    <lineage>
        <taxon>Bacteria</taxon>
        <taxon>Pseudomonadati</taxon>
        <taxon>Bacteroidota</taxon>
        <taxon>Cytophagia</taxon>
        <taxon>Cytophagales</taxon>
        <taxon>Spirosomataceae</taxon>
        <taxon>Ravibacter</taxon>
    </lineage>
</organism>
<keyword evidence="1" id="KW-0808">Transferase</keyword>
<keyword evidence="1" id="KW-0547">Nucleotide-binding</keyword>
<dbReference type="GO" id="GO:0016301">
    <property type="term" value="F:kinase activity"/>
    <property type="evidence" value="ECO:0007669"/>
    <property type="project" value="UniProtKB-KW"/>
</dbReference>
<gene>
    <name evidence="1" type="primary">anmK</name>
    <name evidence="2" type="ORF">GCM10023091_15680</name>
</gene>
<comment type="caution">
    <text evidence="2">The sequence shown here is derived from an EMBL/GenBank/DDBJ whole genome shotgun (WGS) entry which is preliminary data.</text>
</comment>
<evidence type="ECO:0000256" key="1">
    <source>
        <dbReference type="HAMAP-Rule" id="MF_01270"/>
    </source>
</evidence>
<keyword evidence="3" id="KW-1185">Reference proteome</keyword>
<comment type="catalytic activity">
    <reaction evidence="1">
        <text>1,6-anhydro-N-acetyl-beta-muramate + ATP + H2O = N-acetyl-D-muramate 6-phosphate + ADP + H(+)</text>
        <dbReference type="Rhea" id="RHEA:24952"/>
        <dbReference type="ChEBI" id="CHEBI:15377"/>
        <dbReference type="ChEBI" id="CHEBI:15378"/>
        <dbReference type="ChEBI" id="CHEBI:30616"/>
        <dbReference type="ChEBI" id="CHEBI:58690"/>
        <dbReference type="ChEBI" id="CHEBI:58722"/>
        <dbReference type="ChEBI" id="CHEBI:456216"/>
        <dbReference type="EC" id="2.7.1.170"/>
    </reaction>
</comment>
<dbReference type="EMBL" id="BAABEY010000016">
    <property type="protein sequence ID" value="GAA4437003.1"/>
    <property type="molecule type" value="Genomic_DNA"/>
</dbReference>
<dbReference type="PANTHER" id="PTHR30605:SF0">
    <property type="entry name" value="ANHYDRO-N-ACETYLMURAMIC ACID KINASE"/>
    <property type="match status" value="1"/>
</dbReference>
<dbReference type="PANTHER" id="PTHR30605">
    <property type="entry name" value="ANHYDRO-N-ACETYLMURAMIC ACID KINASE"/>
    <property type="match status" value="1"/>
</dbReference>
<dbReference type="InterPro" id="IPR005338">
    <property type="entry name" value="Anhydro_N_Ac-Mur_kinase"/>
</dbReference>
<protein>
    <recommendedName>
        <fullName evidence="1">Anhydro-N-acetylmuramic acid kinase</fullName>
        <ecNumber evidence="1">2.7.1.170</ecNumber>
    </recommendedName>
    <alternativeName>
        <fullName evidence="1">AnhMurNAc kinase</fullName>
    </alternativeName>
</protein>
<evidence type="ECO:0000313" key="2">
    <source>
        <dbReference type="EMBL" id="GAA4437003.1"/>
    </source>
</evidence>
<comment type="function">
    <text evidence="1">Catalyzes the specific phosphorylation of 1,6-anhydro-N-acetylmuramic acid (anhMurNAc) with the simultaneous cleavage of the 1,6-anhydro ring, generating MurNAc-6-P. Is required for the utilization of anhMurNAc either imported from the medium or derived from its own cell wall murein, and thus plays a role in cell wall recycling.</text>
</comment>
<dbReference type="CDD" id="cd24050">
    <property type="entry name" value="ASKHA_NBD_ANMK"/>
    <property type="match status" value="1"/>
</dbReference>
<sequence length="396" mass="41444">MNPCVRKLCKIAGKDSRTILGLMSGTSLDGLDIALCRISGSGPGTRLELERFTTVPYEENIKAEIRKVFAKPHVDFQLMCVLNPFIGRLHASLINAALAEWGILPDEIDLIASHGQTVFHAPQAQHGWGQYPNATLQIGDGDHIAVQTGIITLSDFRQKHIAAGGEGAPLAVYGDYLLFSSATENRILLNLGGIANFTFLPDGSRPEPVFTTDTGPGNTLMDGLAQTCLGQPFDPDGTLATSGSVNPQLLSSLLTNPFFGQPFPKSTGPEVFNASYVQAAREQTGTTDIAPADLMATLAELTAVTATEAILKCIDGHGKTVVYVSGGGANNPHLVATIAEKLGDIPLKPMSDLGVPGDAKEAVLFAVLANEAVAAPNPAPGSPEFGIGLGKISLPG</sequence>
<name>A0ABP8LV37_9BACT</name>
<dbReference type="Gene3D" id="3.30.420.40">
    <property type="match status" value="2"/>
</dbReference>
<comment type="pathway">
    <text evidence="1">Cell wall biogenesis; peptidoglycan recycling.</text>
</comment>
<dbReference type="EC" id="2.7.1.170" evidence="1"/>
<keyword evidence="1" id="KW-0119">Carbohydrate metabolism</keyword>
<keyword evidence="1" id="KW-0067">ATP-binding</keyword>
<comment type="pathway">
    <text evidence="1">Amino-sugar metabolism; 1,6-anhydro-N-acetylmuramate degradation.</text>
</comment>
<feature type="binding site" evidence="1">
    <location>
        <begin position="25"/>
        <end position="32"/>
    </location>
    <ligand>
        <name>ATP</name>
        <dbReference type="ChEBI" id="CHEBI:30616"/>
    </ligand>
</feature>
<evidence type="ECO:0000313" key="3">
    <source>
        <dbReference type="Proteomes" id="UP001501508"/>
    </source>
</evidence>
<dbReference type="Pfam" id="PF03702">
    <property type="entry name" value="AnmK"/>
    <property type="match status" value="1"/>
</dbReference>
<dbReference type="RefSeq" id="WP_345027789.1">
    <property type="nucleotide sequence ID" value="NZ_BAABEY010000016.1"/>
</dbReference>
<dbReference type="HAMAP" id="MF_01270">
    <property type="entry name" value="AnhMurNAc_kinase"/>
    <property type="match status" value="1"/>
</dbReference>
<keyword evidence="1 2" id="KW-0418">Kinase</keyword>
<reference evidence="3" key="1">
    <citation type="journal article" date="2019" name="Int. J. Syst. Evol. Microbiol.">
        <title>The Global Catalogue of Microorganisms (GCM) 10K type strain sequencing project: providing services to taxonomists for standard genome sequencing and annotation.</title>
        <authorList>
            <consortium name="The Broad Institute Genomics Platform"/>
            <consortium name="The Broad Institute Genome Sequencing Center for Infectious Disease"/>
            <person name="Wu L."/>
            <person name="Ma J."/>
        </authorList>
    </citation>
    <scope>NUCLEOTIDE SEQUENCE [LARGE SCALE GENOMIC DNA]</scope>
    <source>
        <strain evidence="3">JCM 31920</strain>
    </source>
</reference>
<dbReference type="SUPFAM" id="SSF53067">
    <property type="entry name" value="Actin-like ATPase domain"/>
    <property type="match status" value="1"/>
</dbReference>
<dbReference type="InterPro" id="IPR043129">
    <property type="entry name" value="ATPase_NBD"/>
</dbReference>
<proteinExistence type="inferred from homology"/>